<dbReference type="AlphaFoldDB" id="A0A2K9PNB3"/>
<gene>
    <name evidence="2" type="ORF">C1H87_07385</name>
</gene>
<sequence>MKIKKMFTRVLMVSLITVMYSCTTEDVILDETIDSNDSILSTGGGPNTDDSGGSEDDDSSGSKVST</sequence>
<proteinExistence type="predicted"/>
<protein>
    <submittedName>
        <fullName evidence="2">Uncharacterized protein</fullName>
    </submittedName>
</protein>
<evidence type="ECO:0000313" key="2">
    <source>
        <dbReference type="EMBL" id="AUP78542.1"/>
    </source>
</evidence>
<accession>A0A2K9PNB3</accession>
<name>A0A2K9PNB3_9FLAO</name>
<dbReference type="Proteomes" id="UP000235826">
    <property type="component" value="Chromosome"/>
</dbReference>
<dbReference type="RefSeq" id="WP_102755197.1">
    <property type="nucleotide sequence ID" value="NZ_CP025791.1"/>
</dbReference>
<organism evidence="2 3">
    <name type="scientific">Flavivirga eckloniae</name>
    <dbReference type="NCBI Taxonomy" id="1803846"/>
    <lineage>
        <taxon>Bacteria</taxon>
        <taxon>Pseudomonadati</taxon>
        <taxon>Bacteroidota</taxon>
        <taxon>Flavobacteriia</taxon>
        <taxon>Flavobacteriales</taxon>
        <taxon>Flavobacteriaceae</taxon>
        <taxon>Flavivirga</taxon>
    </lineage>
</organism>
<dbReference type="EMBL" id="CP025791">
    <property type="protein sequence ID" value="AUP78542.1"/>
    <property type="molecule type" value="Genomic_DNA"/>
</dbReference>
<dbReference type="KEGG" id="fek:C1H87_07385"/>
<keyword evidence="3" id="KW-1185">Reference proteome</keyword>
<feature type="region of interest" description="Disordered" evidence="1">
    <location>
        <begin position="33"/>
        <end position="66"/>
    </location>
</feature>
<evidence type="ECO:0000256" key="1">
    <source>
        <dbReference type="SAM" id="MobiDB-lite"/>
    </source>
</evidence>
<dbReference type="PROSITE" id="PS51257">
    <property type="entry name" value="PROKAR_LIPOPROTEIN"/>
    <property type="match status" value="1"/>
</dbReference>
<reference evidence="2 3" key="1">
    <citation type="submission" date="2018-01" db="EMBL/GenBank/DDBJ databases">
        <title>Complete genome sequence of Flavivirga eckloniae ECD14 isolated from seaweed Ecklonia cava.</title>
        <authorList>
            <person name="Lee J.H."/>
            <person name="Baik K.S."/>
            <person name="Seong C.N."/>
        </authorList>
    </citation>
    <scope>NUCLEOTIDE SEQUENCE [LARGE SCALE GENOMIC DNA]</scope>
    <source>
        <strain evidence="2 3">ECD14</strain>
    </source>
</reference>
<evidence type="ECO:0000313" key="3">
    <source>
        <dbReference type="Proteomes" id="UP000235826"/>
    </source>
</evidence>